<dbReference type="AlphaFoldDB" id="U1Y0K6"/>
<dbReference type="EMBL" id="AWSJ01000381">
    <property type="protein sequence ID" value="ERI04521.1"/>
    <property type="molecule type" value="Genomic_DNA"/>
</dbReference>
<name>U1Y0K6_ANEAE</name>
<protein>
    <submittedName>
        <fullName evidence="1">Uncharacterized protein</fullName>
    </submittedName>
</protein>
<reference evidence="1 2" key="1">
    <citation type="submission" date="2013-08" db="EMBL/GenBank/DDBJ databases">
        <authorList>
            <person name="Weinstock G."/>
            <person name="Sodergren E."/>
            <person name="Wylie T."/>
            <person name="Fulton L."/>
            <person name="Fulton R."/>
            <person name="Fronick C."/>
            <person name="O'Laughlin M."/>
            <person name="Godfrey J."/>
            <person name="Miner T."/>
            <person name="Herter B."/>
            <person name="Appelbaum E."/>
            <person name="Cordes M."/>
            <person name="Lek S."/>
            <person name="Wollam A."/>
            <person name="Pepin K.H."/>
            <person name="Palsikar V.B."/>
            <person name="Mitreva M."/>
            <person name="Wilson R.K."/>
        </authorList>
    </citation>
    <scope>NUCLEOTIDE SEQUENCE [LARGE SCALE GENOMIC DNA]</scope>
    <source>
        <strain evidence="1 2">ATCC 12856</strain>
    </source>
</reference>
<keyword evidence="2" id="KW-1185">Reference proteome</keyword>
<dbReference type="HOGENOM" id="CLU_3195477_0_0_9"/>
<evidence type="ECO:0000313" key="2">
    <source>
        <dbReference type="Proteomes" id="UP000016511"/>
    </source>
</evidence>
<organism evidence="1 2">
    <name type="scientific">Aneurinibacillus aneurinilyticus ATCC 12856</name>
    <dbReference type="NCBI Taxonomy" id="649747"/>
    <lineage>
        <taxon>Bacteria</taxon>
        <taxon>Bacillati</taxon>
        <taxon>Bacillota</taxon>
        <taxon>Bacilli</taxon>
        <taxon>Bacillales</taxon>
        <taxon>Paenibacillaceae</taxon>
        <taxon>Aneurinibacillus group</taxon>
        <taxon>Aneurinibacillus</taxon>
    </lineage>
</organism>
<dbReference type="Proteomes" id="UP000016511">
    <property type="component" value="Unassembled WGS sequence"/>
</dbReference>
<evidence type="ECO:0000313" key="1">
    <source>
        <dbReference type="EMBL" id="ERI04521.1"/>
    </source>
</evidence>
<sequence>MHFARKNNKRTSPLLFHQEKRPFFVEKTSEGACEFSLFFCNQPVS</sequence>
<proteinExistence type="predicted"/>
<comment type="caution">
    <text evidence="1">The sequence shown here is derived from an EMBL/GenBank/DDBJ whole genome shotgun (WGS) entry which is preliminary data.</text>
</comment>
<gene>
    <name evidence="1" type="ORF">HMPREF0083_06033</name>
</gene>
<accession>U1Y0K6</accession>